<dbReference type="Proteomes" id="UP001500668">
    <property type="component" value="Unassembled WGS sequence"/>
</dbReference>
<dbReference type="EMBL" id="BAAACA010000035">
    <property type="protein sequence ID" value="GAA0613956.1"/>
    <property type="molecule type" value="Genomic_DNA"/>
</dbReference>
<evidence type="ECO:0000313" key="1">
    <source>
        <dbReference type="EMBL" id="GAA0613956.1"/>
    </source>
</evidence>
<protein>
    <submittedName>
        <fullName evidence="1">Uncharacterized protein</fullName>
    </submittedName>
</protein>
<reference evidence="1 2" key="1">
    <citation type="journal article" date="2019" name="Int. J. Syst. Evol. Microbiol.">
        <title>The Global Catalogue of Microorganisms (GCM) 10K type strain sequencing project: providing services to taxonomists for standard genome sequencing and annotation.</title>
        <authorList>
            <consortium name="The Broad Institute Genomics Platform"/>
            <consortium name="The Broad Institute Genome Sequencing Center for Infectious Disease"/>
            <person name="Wu L."/>
            <person name="Ma J."/>
        </authorList>
    </citation>
    <scope>NUCLEOTIDE SEQUENCE [LARGE SCALE GENOMIC DNA]</scope>
    <source>
        <strain evidence="1 2">JCM 5067</strain>
    </source>
</reference>
<proteinExistence type="predicted"/>
<name>A0ABN1GLG3_9ACTN</name>
<keyword evidence="2" id="KW-1185">Reference proteome</keyword>
<comment type="caution">
    <text evidence="1">The sequence shown here is derived from an EMBL/GenBank/DDBJ whole genome shotgun (WGS) entry which is preliminary data.</text>
</comment>
<gene>
    <name evidence="1" type="ORF">GCM10010394_49900</name>
</gene>
<accession>A0ABN1GLG3</accession>
<sequence length="64" mass="6792">MVSMPRTAALISHFHCPDCGPLVFGTTRAVCGHIIPAPVAGNGTARRCPACKTALRSHKASHRR</sequence>
<organism evidence="1 2">
    <name type="scientific">Streptomyces crystallinus</name>
    <dbReference type="NCBI Taxonomy" id="68191"/>
    <lineage>
        <taxon>Bacteria</taxon>
        <taxon>Bacillati</taxon>
        <taxon>Actinomycetota</taxon>
        <taxon>Actinomycetes</taxon>
        <taxon>Kitasatosporales</taxon>
        <taxon>Streptomycetaceae</taxon>
        <taxon>Streptomyces</taxon>
    </lineage>
</organism>
<evidence type="ECO:0000313" key="2">
    <source>
        <dbReference type="Proteomes" id="UP001500668"/>
    </source>
</evidence>